<dbReference type="EMBL" id="CAKOGL010000014">
    <property type="protein sequence ID" value="CAH2094265.1"/>
    <property type="molecule type" value="Genomic_DNA"/>
</dbReference>
<accession>A0AAU9UBT4</accession>
<evidence type="ECO:0000313" key="1">
    <source>
        <dbReference type="EMBL" id="CAH2094265.1"/>
    </source>
</evidence>
<name>A0AAU9UBT4_EUPED</name>
<dbReference type="AlphaFoldDB" id="A0AAU9UBT4"/>
<gene>
    <name evidence="1" type="ORF">EEDITHA_LOCUS9846</name>
</gene>
<dbReference type="Proteomes" id="UP001153954">
    <property type="component" value="Unassembled WGS sequence"/>
</dbReference>
<comment type="caution">
    <text evidence="1">The sequence shown here is derived from an EMBL/GenBank/DDBJ whole genome shotgun (WGS) entry which is preliminary data.</text>
</comment>
<keyword evidence="2" id="KW-1185">Reference proteome</keyword>
<sequence length="218" mass="24866">MSSKLNIETRENISSEIKRLQERCLDVCNIIENSPLDATLTPNNIGEKALSYVEGLRVEVENSQTQIPTDENLIVSQFLAELKEKTKQVEELTEFTRASILDVQNEIKRLTDLTNTAKEALSRPKIVQKDVRPEHLQKAKETFQLLKTELHGLIKSLFPDKSDAVIDVLGNLMQENLNEESSGYIQITPDNFRIMEILKDLKIVTPNPYNPMEVKIAY</sequence>
<reference evidence="1" key="1">
    <citation type="submission" date="2022-03" db="EMBL/GenBank/DDBJ databases">
        <authorList>
            <person name="Tunstrom K."/>
        </authorList>
    </citation>
    <scope>NUCLEOTIDE SEQUENCE</scope>
</reference>
<evidence type="ECO:0008006" key="3">
    <source>
        <dbReference type="Google" id="ProtNLM"/>
    </source>
</evidence>
<evidence type="ECO:0000313" key="2">
    <source>
        <dbReference type="Proteomes" id="UP001153954"/>
    </source>
</evidence>
<proteinExistence type="predicted"/>
<organism evidence="1 2">
    <name type="scientific">Euphydryas editha</name>
    <name type="common">Edith's checkerspot</name>
    <dbReference type="NCBI Taxonomy" id="104508"/>
    <lineage>
        <taxon>Eukaryota</taxon>
        <taxon>Metazoa</taxon>
        <taxon>Ecdysozoa</taxon>
        <taxon>Arthropoda</taxon>
        <taxon>Hexapoda</taxon>
        <taxon>Insecta</taxon>
        <taxon>Pterygota</taxon>
        <taxon>Neoptera</taxon>
        <taxon>Endopterygota</taxon>
        <taxon>Lepidoptera</taxon>
        <taxon>Glossata</taxon>
        <taxon>Ditrysia</taxon>
        <taxon>Papilionoidea</taxon>
        <taxon>Nymphalidae</taxon>
        <taxon>Nymphalinae</taxon>
        <taxon>Euphydryas</taxon>
    </lineage>
</organism>
<protein>
    <recommendedName>
        <fullName evidence="3">Centromere protein K</fullName>
    </recommendedName>
</protein>